<organism evidence="1">
    <name type="scientific">Vibrio chaetopteri</name>
    <dbReference type="NCBI Taxonomy" id="3016528"/>
    <lineage>
        <taxon>Bacteria</taxon>
        <taxon>Pseudomonadati</taxon>
        <taxon>Pseudomonadota</taxon>
        <taxon>Gammaproteobacteria</taxon>
        <taxon>Vibrionales</taxon>
        <taxon>Vibrionaceae</taxon>
        <taxon>Vibrio</taxon>
    </lineage>
</organism>
<dbReference type="RefSeq" id="WP_353500419.1">
    <property type="nucleotide sequence ID" value="NZ_CP115922.1"/>
</dbReference>
<keyword evidence="1" id="KW-0614">Plasmid</keyword>
<dbReference type="EMBL" id="CP115922">
    <property type="protein sequence ID" value="XCD19301.1"/>
    <property type="molecule type" value="Genomic_DNA"/>
</dbReference>
<accession>A0AAU8BSP5</accession>
<gene>
    <name evidence="1" type="ORF">PG915_24400</name>
</gene>
<name>A0AAU8BSP5_9VIBR</name>
<reference evidence="1" key="1">
    <citation type="submission" date="2023-01" db="EMBL/GenBank/DDBJ databases">
        <title>Vibrio sp. CB1-14 genome sequencing.</title>
        <authorList>
            <person name="Otstavnykh N."/>
            <person name="Isaeva M."/>
            <person name="Meleshko D."/>
        </authorList>
    </citation>
    <scope>NUCLEOTIDE SEQUENCE</scope>
    <source>
        <strain evidence="1">CB1-14</strain>
        <plasmid evidence="1">p1</plasmid>
    </source>
</reference>
<proteinExistence type="predicted"/>
<geneLocation type="plasmid" evidence="1">
    <name>p1</name>
</geneLocation>
<protein>
    <submittedName>
        <fullName evidence="1">Uncharacterized protein</fullName>
    </submittedName>
</protein>
<dbReference type="KEGG" id="vck:PG915_24400"/>
<dbReference type="AlphaFoldDB" id="A0AAU8BSP5"/>
<evidence type="ECO:0000313" key="1">
    <source>
        <dbReference type="EMBL" id="XCD19301.1"/>
    </source>
</evidence>
<sequence length="209" mass="23911">MSYEICYQTKCFVSPADGMRPAAESVLGDNYEARLLSDFSLWGLEDLHFVYAEIGSSNCFDSDNKRARNWQLIACSDYQTCLEEVGLKWAKYVSRGYLQPSGRRGTPEGWIKKVRALLDANDPICGRVPLSIDVVLETPTCWEDKHRVDSFLEKLSFMNIERCSVGCGNMKQIKLTLKPKTSFELWLFQAYLNRVFGYVRLTEPYIVSA</sequence>